<feature type="domain" description="Polymerase/histidinol phosphatase N-terminal" evidence="11">
    <location>
        <begin position="4"/>
        <end position="71"/>
    </location>
</feature>
<dbReference type="CDD" id="cd04485">
    <property type="entry name" value="DnaE_OBF"/>
    <property type="match status" value="1"/>
</dbReference>
<comment type="caution">
    <text evidence="12">The sequence shown here is derived from an EMBL/GenBank/DDBJ whole genome shotgun (WGS) entry which is preliminary data.</text>
</comment>
<gene>
    <name evidence="12" type="primary">dnaE</name>
    <name evidence="12" type="ORF">ACFOUV_01815</name>
</gene>
<dbReference type="EMBL" id="JBHSAO010000001">
    <property type="protein sequence ID" value="MFC4022553.1"/>
    <property type="molecule type" value="Genomic_DNA"/>
</dbReference>
<evidence type="ECO:0000256" key="4">
    <source>
        <dbReference type="ARBA" id="ARBA00019114"/>
    </source>
</evidence>
<evidence type="ECO:0000256" key="2">
    <source>
        <dbReference type="ARBA" id="ARBA00009496"/>
    </source>
</evidence>
<evidence type="ECO:0000256" key="5">
    <source>
        <dbReference type="ARBA" id="ARBA00022679"/>
    </source>
</evidence>
<dbReference type="InterPro" id="IPR003141">
    <property type="entry name" value="Pol/His_phosphatase_N"/>
</dbReference>
<evidence type="ECO:0000256" key="9">
    <source>
        <dbReference type="ARBA" id="ARBA00025611"/>
    </source>
</evidence>
<sequence>MSYTHLQVKSGYSLMESTITIPKLVKRAHELEFDAIALTDVEVLYGVIPFYRACESFGIKPIIGMTVYVRDHEEEEGIPCVLLAKNNTGYNQLMKISSAIQLRDKNGIHREELRTLTNQLIGIFPATSEKLETYFLNRSDEETYAYIKEWQALFSEGDFYLGVHHREQEGDREFIETVKAFHELYGIPVTALNDVIYLEEKDDIAFDCLQAMKKGKSWEMKITDPTLKNRHLRSEAEMMESFQSFWPEVLFETDSIKKKCHVTFDFEKRLLPSFPVPKGTDAKEYLTKQCFENVEKKYSVVTEEIRDRLTYELDIIQSMNFSDYFLIVADFINYAKTNQILVGPGRGSSAGSIVAYVLGITDVDPIEYNLLFERFLNPERLTMPDIDVDFSDARRDEVIEYVRTKYGEEHVAQIITFGTFAARSLIRELIKTMDIDQQDANFILKEIPLQSKVRIPEIVKSSEELNRYVKSSSKLKALFAVAVKLEGLPRHISTHAAGVVISEQPLIEHIPLTLGATNTHLTQFPMNDLEALGLLKMDFLGLKNLTLLEKIIQTIKYTTDKQVSLENIPGHDEQTYELLRNGLTNGVFQLESQGMKQVLTRLKPTSFEDIVAVNALFRPGPMDFIPTFIARKHKQEQVTYPHPDLKPILEKTFGVLVYQEQIMQIANKIAGFTLGEADMLRRAVSKKKKEVMDDQREAFINGCSKNGYERHVAEEIFSWIVKFSNYGFPRSHAVAYSKISYQLAFLKTHYPASFFAELLSSTKNQQEKLNTYMQELKGMNLGLLPPSINRSFGKYTVEKRSVRMGFSSIKGVGNQTVSEIVRARREGPFKSLFDFCLRVSPKLVNRTTLENLIIAGTFDELHPNRASLLASIDHAMEQGELFSDFSGQSSLFQNKIEFEADYVDIEDFSQVKKLADEKELLGMYVSSHPLKDFRKRLRENGHLSLQKAAKLVGKRNLTATAIIQSMKTIRTKRGDRMAFLTLGDEHTEMDAVVFPDLFRETSLFLEEEIIISISGKVESRNNKLQWVVDSLKLFNEEELSDQPKQRLFIKSSSSTSSNALKTIKSIAEHYPGATPIIIYDDERKQSYQLAHEYFVNPDAGCMKELNYNFGKNNVVLKKID</sequence>
<keyword evidence="7" id="KW-0235">DNA replication</keyword>
<accession>A0ABV8GSK0</accession>
<dbReference type="InterPro" id="IPR040982">
    <property type="entry name" value="DNA_pol3_finger"/>
</dbReference>
<dbReference type="GO" id="GO:0003887">
    <property type="term" value="F:DNA-directed DNA polymerase activity"/>
    <property type="evidence" value="ECO:0007669"/>
    <property type="project" value="UniProtKB-EC"/>
</dbReference>
<proteinExistence type="inferred from homology"/>
<evidence type="ECO:0000256" key="1">
    <source>
        <dbReference type="ARBA" id="ARBA00004496"/>
    </source>
</evidence>
<dbReference type="Pfam" id="PF07733">
    <property type="entry name" value="DNA_pol3_alpha"/>
    <property type="match status" value="1"/>
</dbReference>
<evidence type="ECO:0000256" key="8">
    <source>
        <dbReference type="ARBA" id="ARBA00022932"/>
    </source>
</evidence>
<dbReference type="PANTHER" id="PTHR32294">
    <property type="entry name" value="DNA POLYMERASE III SUBUNIT ALPHA"/>
    <property type="match status" value="1"/>
</dbReference>
<comment type="catalytic activity">
    <reaction evidence="10">
        <text>DNA(n) + a 2'-deoxyribonucleoside 5'-triphosphate = DNA(n+1) + diphosphate</text>
        <dbReference type="Rhea" id="RHEA:22508"/>
        <dbReference type="Rhea" id="RHEA-COMP:17339"/>
        <dbReference type="Rhea" id="RHEA-COMP:17340"/>
        <dbReference type="ChEBI" id="CHEBI:33019"/>
        <dbReference type="ChEBI" id="CHEBI:61560"/>
        <dbReference type="ChEBI" id="CHEBI:173112"/>
        <dbReference type="EC" id="2.7.7.7"/>
    </reaction>
</comment>
<dbReference type="Proteomes" id="UP001595772">
    <property type="component" value="Unassembled WGS sequence"/>
</dbReference>
<reference evidence="13" key="1">
    <citation type="journal article" date="2019" name="Int. J. Syst. Evol. Microbiol.">
        <title>The Global Catalogue of Microorganisms (GCM) 10K type strain sequencing project: providing services to taxonomists for standard genome sequencing and annotation.</title>
        <authorList>
            <consortium name="The Broad Institute Genomics Platform"/>
            <consortium name="The Broad Institute Genome Sequencing Center for Infectious Disease"/>
            <person name="Wu L."/>
            <person name="Ma J."/>
        </authorList>
    </citation>
    <scope>NUCLEOTIDE SEQUENCE [LARGE SCALE GENOMIC DNA]</scope>
    <source>
        <strain evidence="13">IBRC-M 10703</strain>
    </source>
</reference>
<keyword evidence="5 12" id="KW-0808">Transferase</keyword>
<dbReference type="InterPro" id="IPR016195">
    <property type="entry name" value="Pol/histidinol_Pase-like"/>
</dbReference>
<dbReference type="Gene3D" id="1.10.150.870">
    <property type="match status" value="1"/>
</dbReference>
<dbReference type="Pfam" id="PF14579">
    <property type="entry name" value="HHH_6"/>
    <property type="match status" value="1"/>
</dbReference>
<dbReference type="Pfam" id="PF17657">
    <property type="entry name" value="DNA_pol3_finger"/>
    <property type="match status" value="1"/>
</dbReference>
<name>A0ABV8GSK0_9BACI</name>
<dbReference type="EC" id="2.7.7.7" evidence="3"/>
<evidence type="ECO:0000256" key="3">
    <source>
        <dbReference type="ARBA" id="ARBA00012417"/>
    </source>
</evidence>
<dbReference type="InterPro" id="IPR029460">
    <property type="entry name" value="DNAPol_HHH"/>
</dbReference>
<dbReference type="SUPFAM" id="SSF160975">
    <property type="entry name" value="AF1531-like"/>
    <property type="match status" value="1"/>
</dbReference>
<comment type="subcellular location">
    <subcellularLocation>
        <location evidence="1">Cytoplasm</location>
    </subcellularLocation>
</comment>
<evidence type="ECO:0000313" key="12">
    <source>
        <dbReference type="EMBL" id="MFC4022553.1"/>
    </source>
</evidence>
<evidence type="ECO:0000256" key="6">
    <source>
        <dbReference type="ARBA" id="ARBA00022695"/>
    </source>
</evidence>
<comment type="similarity">
    <text evidence="2">Belongs to the DNA polymerase type-C family. DnaE subfamily.</text>
</comment>
<evidence type="ECO:0000256" key="10">
    <source>
        <dbReference type="ARBA" id="ARBA00049244"/>
    </source>
</evidence>
<dbReference type="Pfam" id="PF01336">
    <property type="entry name" value="tRNA_anti-codon"/>
    <property type="match status" value="1"/>
</dbReference>
<dbReference type="RefSeq" id="WP_379495061.1">
    <property type="nucleotide sequence ID" value="NZ_JBHSAO010000001.1"/>
</dbReference>
<dbReference type="Pfam" id="PF02811">
    <property type="entry name" value="PHP"/>
    <property type="match status" value="1"/>
</dbReference>
<dbReference type="InterPro" id="IPR041931">
    <property type="entry name" value="DNA_pol3_alpha_thumb_dom"/>
</dbReference>
<keyword evidence="6 12" id="KW-0548">Nucleotidyltransferase</keyword>
<evidence type="ECO:0000259" key="11">
    <source>
        <dbReference type="SMART" id="SM00481"/>
    </source>
</evidence>
<organism evidence="12 13">
    <name type="scientific">Oceanobacillus longus</name>
    <dbReference type="NCBI Taxonomy" id="930120"/>
    <lineage>
        <taxon>Bacteria</taxon>
        <taxon>Bacillati</taxon>
        <taxon>Bacillota</taxon>
        <taxon>Bacilli</taxon>
        <taxon>Bacillales</taxon>
        <taxon>Bacillaceae</taxon>
        <taxon>Oceanobacillus</taxon>
    </lineage>
</organism>
<dbReference type="PANTHER" id="PTHR32294:SF0">
    <property type="entry name" value="DNA POLYMERASE III SUBUNIT ALPHA"/>
    <property type="match status" value="1"/>
</dbReference>
<dbReference type="InterPro" id="IPR004805">
    <property type="entry name" value="DnaE2/DnaE/PolC"/>
</dbReference>
<dbReference type="SMART" id="SM00481">
    <property type="entry name" value="POLIIIAc"/>
    <property type="match status" value="1"/>
</dbReference>
<dbReference type="SUPFAM" id="SSF89550">
    <property type="entry name" value="PHP domain-like"/>
    <property type="match status" value="1"/>
</dbReference>
<dbReference type="Gene3D" id="3.20.20.140">
    <property type="entry name" value="Metal-dependent hydrolases"/>
    <property type="match status" value="1"/>
</dbReference>
<evidence type="ECO:0000313" key="13">
    <source>
        <dbReference type="Proteomes" id="UP001595772"/>
    </source>
</evidence>
<comment type="function">
    <text evidence="9">DNA polymerase III is a complex, multichain enzyme responsible for most of the replicative synthesis in bacteria. This DNA polymerase also exhibits 3' to 5' exonuclease activity. The alpha chain is the DNA polymerase.</text>
</comment>
<keyword evidence="13" id="KW-1185">Reference proteome</keyword>
<dbReference type="InterPro" id="IPR004013">
    <property type="entry name" value="PHP_dom"/>
</dbReference>
<dbReference type="NCBIfam" id="TIGR00594">
    <property type="entry name" value="polc"/>
    <property type="match status" value="1"/>
</dbReference>
<dbReference type="InterPro" id="IPR011708">
    <property type="entry name" value="DNA_pol3_alpha_NTPase_dom"/>
</dbReference>
<dbReference type="NCBIfam" id="NF004226">
    <property type="entry name" value="PRK05673.1"/>
    <property type="match status" value="1"/>
</dbReference>
<keyword evidence="8" id="KW-0239">DNA-directed DNA polymerase</keyword>
<protein>
    <recommendedName>
        <fullName evidence="4">DNA polymerase III subunit alpha</fullName>
        <ecNumber evidence="3">2.7.7.7</ecNumber>
    </recommendedName>
</protein>
<dbReference type="Gene3D" id="1.10.10.1600">
    <property type="entry name" value="Bacterial DNA polymerase III alpha subunit, thumb domain"/>
    <property type="match status" value="1"/>
</dbReference>
<dbReference type="InterPro" id="IPR004365">
    <property type="entry name" value="NA-bd_OB_tRNA"/>
</dbReference>
<evidence type="ECO:0000256" key="7">
    <source>
        <dbReference type="ARBA" id="ARBA00022705"/>
    </source>
</evidence>